<accession>A0A7W8N7B1</accession>
<keyword evidence="1" id="KW-1133">Transmembrane helix</keyword>
<proteinExistence type="predicted"/>
<comment type="caution">
    <text evidence="2">The sequence shown here is derived from an EMBL/GenBank/DDBJ whole genome shotgun (WGS) entry which is preliminary data.</text>
</comment>
<evidence type="ECO:0000313" key="3">
    <source>
        <dbReference type="Proteomes" id="UP000569092"/>
    </source>
</evidence>
<feature type="transmembrane region" description="Helical" evidence="1">
    <location>
        <begin position="74"/>
        <end position="91"/>
    </location>
</feature>
<evidence type="ECO:0000256" key="1">
    <source>
        <dbReference type="SAM" id="Phobius"/>
    </source>
</evidence>
<evidence type="ECO:0000313" key="2">
    <source>
        <dbReference type="EMBL" id="MBB5345860.1"/>
    </source>
</evidence>
<reference evidence="2 3" key="1">
    <citation type="submission" date="2020-08" db="EMBL/GenBank/DDBJ databases">
        <title>Genomic Encyclopedia of Type Strains, Phase IV (KMG-V): Genome sequencing to study the core and pangenomes of soil and plant-associated prokaryotes.</title>
        <authorList>
            <person name="Whitman W."/>
        </authorList>
    </citation>
    <scope>NUCLEOTIDE SEQUENCE [LARGE SCALE GENOMIC DNA]</scope>
    <source>
        <strain evidence="2 3">M8US30</strain>
    </source>
</reference>
<dbReference type="Proteomes" id="UP000569092">
    <property type="component" value="Unassembled WGS sequence"/>
</dbReference>
<name>A0A7W8N7B1_9BACT</name>
<feature type="transmembrane region" description="Helical" evidence="1">
    <location>
        <begin position="6"/>
        <end position="30"/>
    </location>
</feature>
<keyword evidence="1" id="KW-0472">Membrane</keyword>
<dbReference type="AlphaFoldDB" id="A0A7W8N7B1"/>
<sequence length="99" mass="10380">MLTSGLLSAIALITLVASSVIGLVLGFVTCQVLKVSWNAKMAVIDALLMAMISIAAAFAFAVVELARGHLEPSLTPILLIAAGSVVLRHLIRFGRRSAH</sequence>
<feature type="transmembrane region" description="Helical" evidence="1">
    <location>
        <begin position="42"/>
        <end position="62"/>
    </location>
</feature>
<keyword evidence="1" id="KW-0812">Transmembrane</keyword>
<organism evidence="2 3">
    <name type="scientific">Tunturiibacter lichenicola</name>
    <dbReference type="NCBI Taxonomy" id="2051959"/>
    <lineage>
        <taxon>Bacteria</taxon>
        <taxon>Pseudomonadati</taxon>
        <taxon>Acidobacteriota</taxon>
        <taxon>Terriglobia</taxon>
        <taxon>Terriglobales</taxon>
        <taxon>Acidobacteriaceae</taxon>
        <taxon>Tunturiibacter</taxon>
    </lineage>
</organism>
<gene>
    <name evidence="2" type="ORF">HDF10_003861</name>
</gene>
<protein>
    <submittedName>
        <fullName evidence="2">Membrane protein YkgB</fullName>
    </submittedName>
</protein>
<dbReference type="EMBL" id="JACHDZ010000007">
    <property type="protein sequence ID" value="MBB5345860.1"/>
    <property type="molecule type" value="Genomic_DNA"/>
</dbReference>